<dbReference type="PANTHER" id="PTHR21248">
    <property type="entry name" value="CARDIOLIPIN SYNTHASE"/>
    <property type="match status" value="1"/>
</dbReference>
<evidence type="ECO:0000256" key="7">
    <source>
        <dbReference type="ARBA" id="ARBA00022989"/>
    </source>
</evidence>
<dbReference type="NCBIfam" id="TIGR04265">
    <property type="entry name" value="bac_cardiolipin"/>
    <property type="match status" value="1"/>
</dbReference>
<evidence type="ECO:0000256" key="12">
    <source>
        <dbReference type="NCBIfam" id="TIGR04265"/>
    </source>
</evidence>
<evidence type="ECO:0000256" key="2">
    <source>
        <dbReference type="ARBA" id="ARBA00022475"/>
    </source>
</evidence>
<keyword evidence="3" id="KW-0444">Lipid biosynthesis</keyword>
<dbReference type="CDD" id="cd09110">
    <property type="entry name" value="PLDc_CLS_1"/>
    <property type="match status" value="1"/>
</dbReference>
<keyword evidence="7 13" id="KW-1133">Transmembrane helix</keyword>
<dbReference type="SUPFAM" id="SSF56024">
    <property type="entry name" value="Phospholipase D/nuclease"/>
    <property type="match status" value="2"/>
</dbReference>
<keyword evidence="9 13" id="KW-0472">Membrane</keyword>
<dbReference type="EMBL" id="JAVIKH010000003">
    <property type="protein sequence ID" value="MDX8335615.1"/>
    <property type="molecule type" value="Genomic_DNA"/>
</dbReference>
<keyword evidence="8" id="KW-0443">Lipid metabolism</keyword>
<dbReference type="InterPro" id="IPR025202">
    <property type="entry name" value="PLD-like_dom"/>
</dbReference>
<dbReference type="Proteomes" id="UP001279681">
    <property type="component" value="Unassembled WGS sequence"/>
</dbReference>
<evidence type="ECO:0000313" key="15">
    <source>
        <dbReference type="EMBL" id="MDX8335615.1"/>
    </source>
</evidence>
<keyword evidence="6" id="KW-0677">Repeat</keyword>
<keyword evidence="16" id="KW-1185">Reference proteome</keyword>
<accession>A0ABU4W8Y3</accession>
<keyword evidence="10" id="KW-0594">Phospholipid biosynthesis</keyword>
<feature type="domain" description="PLD phosphodiesterase" evidence="14">
    <location>
        <begin position="211"/>
        <end position="238"/>
    </location>
</feature>
<gene>
    <name evidence="15" type="primary">cls</name>
    <name evidence="15" type="ORF">RFV38_03715</name>
</gene>
<evidence type="ECO:0000256" key="11">
    <source>
        <dbReference type="ARBA" id="ARBA00023264"/>
    </source>
</evidence>
<feature type="domain" description="PLD phosphodiesterase" evidence="14">
    <location>
        <begin position="387"/>
        <end position="414"/>
    </location>
</feature>
<evidence type="ECO:0000313" key="16">
    <source>
        <dbReference type="Proteomes" id="UP001279681"/>
    </source>
</evidence>
<dbReference type="PROSITE" id="PS51257">
    <property type="entry name" value="PROKAR_LIPOPROTEIN"/>
    <property type="match status" value="1"/>
</dbReference>
<dbReference type="Gene3D" id="3.30.870.10">
    <property type="entry name" value="Endonuclease Chain A"/>
    <property type="match status" value="2"/>
</dbReference>
<evidence type="ECO:0000256" key="13">
    <source>
        <dbReference type="SAM" id="Phobius"/>
    </source>
</evidence>
<keyword evidence="4" id="KW-0808">Transferase</keyword>
<evidence type="ECO:0000256" key="5">
    <source>
        <dbReference type="ARBA" id="ARBA00022692"/>
    </source>
</evidence>
<keyword evidence="11" id="KW-1208">Phospholipid metabolism</keyword>
<feature type="transmembrane region" description="Helical" evidence="13">
    <location>
        <begin position="32"/>
        <end position="55"/>
    </location>
</feature>
<dbReference type="EC" id="2.7.8.-" evidence="12"/>
<evidence type="ECO:0000256" key="4">
    <source>
        <dbReference type="ARBA" id="ARBA00022679"/>
    </source>
</evidence>
<dbReference type="Pfam" id="PF13091">
    <property type="entry name" value="PLDc_2"/>
    <property type="match status" value="2"/>
</dbReference>
<comment type="subcellular location">
    <subcellularLocation>
        <location evidence="1">Cell membrane</location>
        <topology evidence="1">Multi-pass membrane protein</topology>
    </subcellularLocation>
</comment>
<keyword evidence="5 13" id="KW-0812">Transmembrane</keyword>
<evidence type="ECO:0000256" key="10">
    <source>
        <dbReference type="ARBA" id="ARBA00023209"/>
    </source>
</evidence>
<protein>
    <recommendedName>
        <fullName evidence="12">Cardiolipin synthase</fullName>
        <ecNumber evidence="12">2.7.8.-</ecNumber>
    </recommendedName>
</protein>
<dbReference type="SMART" id="SM00155">
    <property type="entry name" value="PLDc"/>
    <property type="match status" value="2"/>
</dbReference>
<dbReference type="InterPro" id="IPR001736">
    <property type="entry name" value="PLipase_D/transphosphatidylase"/>
</dbReference>
<evidence type="ECO:0000256" key="9">
    <source>
        <dbReference type="ARBA" id="ARBA00023136"/>
    </source>
</evidence>
<proteinExistence type="predicted"/>
<dbReference type="InterPro" id="IPR027379">
    <property type="entry name" value="CLS_N"/>
</dbReference>
<feature type="transmembrane region" description="Helical" evidence="13">
    <location>
        <begin position="7"/>
        <end position="26"/>
    </location>
</feature>
<keyword evidence="2" id="KW-1003">Cell membrane</keyword>
<evidence type="ECO:0000256" key="1">
    <source>
        <dbReference type="ARBA" id="ARBA00004651"/>
    </source>
</evidence>
<dbReference type="PANTHER" id="PTHR21248:SF22">
    <property type="entry name" value="PHOSPHOLIPASE D"/>
    <property type="match status" value="1"/>
</dbReference>
<dbReference type="CDD" id="cd09112">
    <property type="entry name" value="PLDc_CLS_2"/>
    <property type="match status" value="1"/>
</dbReference>
<evidence type="ECO:0000256" key="8">
    <source>
        <dbReference type="ARBA" id="ARBA00023098"/>
    </source>
</evidence>
<dbReference type="RefSeq" id="WP_320313021.1">
    <property type="nucleotide sequence ID" value="NZ_JAVIKH010000003.1"/>
</dbReference>
<comment type="caution">
    <text evidence="15">The sequence shown here is derived from an EMBL/GenBank/DDBJ whole genome shotgun (WGS) entry which is preliminary data.</text>
</comment>
<evidence type="ECO:0000256" key="3">
    <source>
        <dbReference type="ARBA" id="ARBA00022516"/>
    </source>
</evidence>
<sequence>MKEILIALKDYLILVNIIFACIVIFFERRRPVFTLFWITILLLTSYFGFIMYLFFGISFKKRRALAKYYLRNERDYLKNLNKKSMLSIKKWIGLSRYLDGVLLGKMTHNNDFKFYAKADYFFEDLMLNLKNAKKYIYMEYFIFDDDEVGSPIYDLLLEKAKEGVEIKIIVDGAGTRGVSRKRIEALRKSGIMFEIFFPSYFPFIKVGNLRANYRDHRKISLIDNKICFSGGLNIGRDYVGKGRLGKWQDIGFSLKGEAIIDYLHEFERSWKFLKKDTTDLFQTISLKEKIESMTPIQVVSSGPNYEFHTIKDTFLSLIIKAEKSIHIETPYFIPDEPILDALKAALISGVKVKIIIPSVGDHAFVYWANQYFYGELLELGAEIYKYKEGFIHSKLVVVDGEIAFLGTANFDYRSMYQNFEISLLILGSNITELECRIDNDILNSKKVTIEDYKNRSKKERVLESISKLMAPIL</sequence>
<evidence type="ECO:0000259" key="14">
    <source>
        <dbReference type="PROSITE" id="PS50035"/>
    </source>
</evidence>
<evidence type="ECO:0000256" key="6">
    <source>
        <dbReference type="ARBA" id="ARBA00022737"/>
    </source>
</evidence>
<dbReference type="PROSITE" id="PS50035">
    <property type="entry name" value="PLD"/>
    <property type="match status" value="2"/>
</dbReference>
<dbReference type="InterPro" id="IPR022924">
    <property type="entry name" value="Cardiolipin_synthase"/>
</dbReference>
<name>A0ABU4W8Y3_9FUSO</name>
<organism evidence="15 16">
    <name type="scientific">Candidatus Cetobacterium colombiensis</name>
    <dbReference type="NCBI Taxonomy" id="3073100"/>
    <lineage>
        <taxon>Bacteria</taxon>
        <taxon>Fusobacteriati</taxon>
        <taxon>Fusobacteriota</taxon>
        <taxon>Fusobacteriia</taxon>
        <taxon>Fusobacteriales</taxon>
        <taxon>Fusobacteriaceae</taxon>
        <taxon>Cetobacterium</taxon>
    </lineage>
</organism>
<dbReference type="Pfam" id="PF13396">
    <property type="entry name" value="PLDc_N"/>
    <property type="match status" value="1"/>
</dbReference>
<reference evidence="16" key="1">
    <citation type="submission" date="2023-07" db="EMBL/GenBank/DDBJ databases">
        <authorList>
            <person name="Colorado M.A."/>
            <person name="Villamil L.M."/>
            <person name="Melo J.F."/>
            <person name="Rodriguez J.A."/>
            <person name="Ruiz R.Y."/>
        </authorList>
    </citation>
    <scope>NUCLEOTIDE SEQUENCE [LARGE SCALE GENOMIC DNA]</scope>
    <source>
        <strain evidence="16">C33</strain>
    </source>
</reference>